<evidence type="ECO:0000313" key="2">
    <source>
        <dbReference type="Proteomes" id="UP000316733"/>
    </source>
</evidence>
<evidence type="ECO:0000313" key="1">
    <source>
        <dbReference type="EMBL" id="QCG75975.1"/>
    </source>
</evidence>
<dbReference type="EMBL" id="MK797984">
    <property type="protein sequence ID" value="QCG75975.1"/>
    <property type="molecule type" value="Genomic_DNA"/>
</dbReference>
<accession>A0A4Y5JU92</accession>
<organism evidence="1 2">
    <name type="scientific">Pseudomonas phage vB_PaeM_PA5oct</name>
    <dbReference type="NCBI Taxonomy" id="2163605"/>
    <lineage>
        <taxon>Viruses</taxon>
        <taxon>Duplodnaviria</taxon>
        <taxon>Heunggongvirae</taxon>
        <taxon>Uroviricota</taxon>
        <taxon>Caudoviricetes</taxon>
        <taxon>Arenbergviridae</taxon>
        <taxon>Wroclawvirus</taxon>
        <taxon>Wroclawvirus PA5oct</taxon>
    </lineage>
</organism>
<proteinExistence type="predicted"/>
<sequence>MQTKATELAVGDVVFYNGMKMTIQKISKGRCAIDITLVNTLAKLTSYVTVDYDEEFEEVL</sequence>
<gene>
    <name evidence="1" type="ORF">EST35_0093</name>
</gene>
<keyword evidence="2" id="KW-1185">Reference proteome</keyword>
<protein>
    <submittedName>
        <fullName evidence="1">Uncharacterized protein</fullName>
    </submittedName>
</protein>
<dbReference type="Proteomes" id="UP000316733">
    <property type="component" value="Segment"/>
</dbReference>
<name>A0A4Y5JU92_9CAUD</name>
<reference evidence="2" key="1">
    <citation type="journal article" date="2020" name="bioRxiv">
        <title>Integrative omics analysis of Pseudomonas aeruginosa virus PA5oct highlights the molecular complexity of jumbo phages.</title>
        <authorList>
            <person name="Lood C."/>
            <person name="Danis-Wlodarczyk K."/>
            <person name="Blasdel B.G."/>
            <person name="Jang H.B."/>
            <person name="Vandenheuvel D."/>
            <person name="Briers Y."/>
            <person name="Noben J.-P."/>
            <person name="van Noort V."/>
            <person name="Drulis-Kawa Z."/>
            <person name="Lavigne R."/>
        </authorList>
    </citation>
    <scope>NUCLEOTIDE SEQUENCE [LARGE SCALE GENOMIC DNA]</scope>
</reference>